<reference evidence="3 4" key="1">
    <citation type="submission" date="2010-12" db="EMBL/GenBank/DDBJ databases">
        <title>Complete sequence of Ethanoligenens harbinense YUAN-3.</title>
        <authorList>
            <person name="Lucas S."/>
            <person name="Copeland A."/>
            <person name="Lapidus A."/>
            <person name="Cheng J.-F."/>
            <person name="Bruce D."/>
            <person name="Goodwin L."/>
            <person name="Pitluck S."/>
            <person name="Chertkov O."/>
            <person name="Misra M."/>
            <person name="Detter J.C."/>
            <person name="Han C."/>
            <person name="Tapia R."/>
            <person name="Land M."/>
            <person name="Hauser L."/>
            <person name="Jeffries C."/>
            <person name="Kyrpides N."/>
            <person name="Ivanova N."/>
            <person name="Mikhailova N."/>
            <person name="Wang A."/>
            <person name="Mouttaki H."/>
            <person name="He Z."/>
            <person name="Zhou J."/>
            <person name="Hemme C.L."/>
            <person name="Woyke T."/>
        </authorList>
    </citation>
    <scope>NUCLEOTIDE SEQUENCE [LARGE SCALE GENOMIC DNA]</scope>
    <source>
        <strain evidence="4">DSM 18485 / JCM 12961 / CGMCC 1.5033 / YUAN-3</strain>
    </source>
</reference>
<dbReference type="RefSeq" id="WP_013485922.1">
    <property type="nucleotide sequence ID" value="NC_014828.1"/>
</dbReference>
<evidence type="ECO:0008006" key="5">
    <source>
        <dbReference type="Google" id="ProtNLM"/>
    </source>
</evidence>
<evidence type="ECO:0000256" key="2">
    <source>
        <dbReference type="SAM" id="Phobius"/>
    </source>
</evidence>
<accession>E6U3A2</accession>
<dbReference type="KEGG" id="eha:Ethha_2057"/>
<name>E6U3A2_ETHHY</name>
<dbReference type="Proteomes" id="UP000001551">
    <property type="component" value="Chromosome"/>
</dbReference>
<protein>
    <recommendedName>
        <fullName evidence="5">Cell division protein FtsL</fullName>
    </recommendedName>
</protein>
<proteinExistence type="predicted"/>
<organism evidence="3 4">
    <name type="scientific">Ethanoligenens harbinense (strain DSM 18485 / JCM 12961 / CGMCC 1.5033 / YUAN-3)</name>
    <dbReference type="NCBI Taxonomy" id="663278"/>
    <lineage>
        <taxon>Bacteria</taxon>
        <taxon>Bacillati</taxon>
        <taxon>Bacillota</taxon>
        <taxon>Clostridia</taxon>
        <taxon>Eubacteriales</taxon>
        <taxon>Oscillospiraceae</taxon>
        <taxon>Ethanoligenens</taxon>
    </lineage>
</organism>
<dbReference type="AlphaFoldDB" id="E6U3A2"/>
<dbReference type="STRING" id="663278.Ethha_2057"/>
<dbReference type="HOGENOM" id="CLU_133128_0_0_9"/>
<evidence type="ECO:0000313" key="4">
    <source>
        <dbReference type="Proteomes" id="UP000001551"/>
    </source>
</evidence>
<keyword evidence="2" id="KW-1133">Transmembrane helix</keyword>
<keyword evidence="4" id="KW-1185">Reference proteome</keyword>
<feature type="transmembrane region" description="Helical" evidence="2">
    <location>
        <begin position="52"/>
        <end position="71"/>
    </location>
</feature>
<feature type="compositionally biased region" description="Basic residues" evidence="1">
    <location>
        <begin position="26"/>
        <end position="36"/>
    </location>
</feature>
<dbReference type="EMBL" id="CP002400">
    <property type="protein sequence ID" value="ADU27574.1"/>
    <property type="molecule type" value="Genomic_DNA"/>
</dbReference>
<dbReference type="eggNOG" id="COG2919">
    <property type="taxonomic scope" value="Bacteria"/>
</dbReference>
<feature type="region of interest" description="Disordered" evidence="1">
    <location>
        <begin position="1"/>
        <end position="37"/>
    </location>
</feature>
<keyword evidence="2" id="KW-0472">Membrane</keyword>
<sequence length="163" mass="18025">MPNQASAAYDLSLFEPKPPGQTHGDAHRKGRSRKKNTAAAVRARITIRPMQAVRWAAVAAVCLAALGSIMVCNVQSTKLNDQVAAMQKKLAAAQADEVRLNMQQQSRASLGNVESYAVNNLGMQKTTPYQIEYIHINSKDKVVVQKSQEGILSRLYNWILEYL</sequence>
<evidence type="ECO:0000256" key="1">
    <source>
        <dbReference type="SAM" id="MobiDB-lite"/>
    </source>
</evidence>
<evidence type="ECO:0000313" key="3">
    <source>
        <dbReference type="EMBL" id="ADU27574.1"/>
    </source>
</evidence>
<keyword evidence="2" id="KW-0812">Transmembrane</keyword>
<gene>
    <name evidence="3" type="ordered locus">Ethha_2057</name>
</gene>